<feature type="domain" description="Sugar-binding" evidence="5">
    <location>
        <begin position="79"/>
        <end position="330"/>
    </location>
</feature>
<dbReference type="Gene3D" id="3.40.50.1360">
    <property type="match status" value="1"/>
</dbReference>
<dbReference type="InterPro" id="IPR037171">
    <property type="entry name" value="NagB/RpiA_transferase-like"/>
</dbReference>
<proteinExistence type="inferred from homology"/>
<evidence type="ECO:0000259" key="5">
    <source>
        <dbReference type="Pfam" id="PF04198"/>
    </source>
</evidence>
<dbReference type="PANTHER" id="PTHR34294">
    <property type="entry name" value="TRANSCRIPTIONAL REGULATOR-RELATED"/>
    <property type="match status" value="1"/>
</dbReference>
<organism evidence="6 7">
    <name type="scientific">Agrobacterium genomosp. 13 str. CFBP 6927</name>
    <dbReference type="NCBI Taxonomy" id="1183428"/>
    <lineage>
        <taxon>Bacteria</taxon>
        <taxon>Pseudomonadati</taxon>
        <taxon>Pseudomonadota</taxon>
        <taxon>Alphaproteobacteria</taxon>
        <taxon>Hyphomicrobiales</taxon>
        <taxon>Rhizobiaceae</taxon>
        <taxon>Rhizobium/Agrobacterium group</taxon>
        <taxon>Agrobacterium</taxon>
        <taxon>Agrobacterium tumefaciens complex</taxon>
    </lineage>
</organism>
<accession>A0ABM9VFA9</accession>
<evidence type="ECO:0000256" key="4">
    <source>
        <dbReference type="ARBA" id="ARBA00023163"/>
    </source>
</evidence>
<dbReference type="Proteomes" id="UP000191812">
    <property type="component" value="Unassembled WGS sequence"/>
</dbReference>
<protein>
    <submittedName>
        <fullName evidence="6">DeoR family transcriptional regulator</fullName>
    </submittedName>
</protein>
<evidence type="ECO:0000256" key="1">
    <source>
        <dbReference type="ARBA" id="ARBA00010466"/>
    </source>
</evidence>
<evidence type="ECO:0000313" key="6">
    <source>
        <dbReference type="EMBL" id="CUX29185.1"/>
    </source>
</evidence>
<keyword evidence="2" id="KW-0805">Transcription regulation</keyword>
<evidence type="ECO:0000313" key="7">
    <source>
        <dbReference type="Proteomes" id="UP000191812"/>
    </source>
</evidence>
<dbReference type="PANTHER" id="PTHR34294:SF1">
    <property type="entry name" value="TRANSCRIPTIONAL REGULATOR LSRR"/>
    <property type="match status" value="1"/>
</dbReference>
<keyword evidence="7" id="KW-1185">Reference proteome</keyword>
<dbReference type="InterPro" id="IPR007324">
    <property type="entry name" value="Sugar-bd_dom_put"/>
</dbReference>
<name>A0ABM9VFA9_9HYPH</name>
<comment type="similarity">
    <text evidence="1">Belongs to the SorC transcriptional regulatory family.</text>
</comment>
<gene>
    <name evidence="6" type="ORF">AGR13a_Cc290045</name>
</gene>
<evidence type="ECO:0000256" key="2">
    <source>
        <dbReference type="ARBA" id="ARBA00023015"/>
    </source>
</evidence>
<dbReference type="InterPro" id="IPR051054">
    <property type="entry name" value="SorC_transcr_regulators"/>
</dbReference>
<dbReference type="InterPro" id="IPR036388">
    <property type="entry name" value="WH-like_DNA-bd_sf"/>
</dbReference>
<sequence length="344" mass="37108">MRTEPDMDDGNNNFDANTGTVRDMEAEQLKARVAWFYFVGGLTQQEIADRVGVTRLRVNKILGQVRSDGSVVVDIRLPLVNCVNLEQQLKTRFGLDHVTVVPTLPDAGEQQRVIGDAAGTLLDSLLENGMGLGVGWGKTLAAGLRRMTPRSLPDSWVTSLMGGVTRGSGSSTFEVATGYARIIAADCYYLVAPLYFPTVESREILLSHHGIRETMRRARAVDVALLSCGDMTERSLLIKVPTVAENVDALIAAGAVGDLLGVFLDADGNPVDHPLNERVLSLSLLELKNVRHSILASGGLHKVPVIHAIIKAGYIRRLVTDEECAAALLERAGENPRLPAGDVP</sequence>
<dbReference type="Gene3D" id="1.10.10.10">
    <property type="entry name" value="Winged helix-like DNA-binding domain superfamily/Winged helix DNA-binding domain"/>
    <property type="match status" value="1"/>
</dbReference>
<dbReference type="Pfam" id="PF04198">
    <property type="entry name" value="Sugar-bind"/>
    <property type="match status" value="1"/>
</dbReference>
<comment type="caution">
    <text evidence="6">The sequence shown here is derived from an EMBL/GenBank/DDBJ whole genome shotgun (WGS) entry which is preliminary data.</text>
</comment>
<dbReference type="EMBL" id="FBWH01000022">
    <property type="protein sequence ID" value="CUX29185.1"/>
    <property type="molecule type" value="Genomic_DNA"/>
</dbReference>
<keyword evidence="4" id="KW-0804">Transcription</keyword>
<evidence type="ECO:0000256" key="3">
    <source>
        <dbReference type="ARBA" id="ARBA00023125"/>
    </source>
</evidence>
<dbReference type="SUPFAM" id="SSF100950">
    <property type="entry name" value="NagB/RpiA/CoA transferase-like"/>
    <property type="match status" value="1"/>
</dbReference>
<reference evidence="6 7" key="1">
    <citation type="submission" date="2016-01" db="EMBL/GenBank/DDBJ databases">
        <authorList>
            <person name="Regsiter A."/>
            <person name="william w."/>
        </authorList>
    </citation>
    <scope>NUCLEOTIDE SEQUENCE [LARGE SCALE GENOMIC DNA]</scope>
    <source>
        <strain evidence="6 7">CFBP 6927</strain>
    </source>
</reference>
<keyword evidence="3" id="KW-0238">DNA-binding</keyword>